<evidence type="ECO:0000313" key="3">
    <source>
        <dbReference type="Proteomes" id="UP001144280"/>
    </source>
</evidence>
<keyword evidence="1" id="KW-0812">Transmembrane</keyword>
<keyword evidence="1" id="KW-0472">Membrane</keyword>
<dbReference type="EMBL" id="BSDI01000068">
    <property type="protein sequence ID" value="GLI02727.1"/>
    <property type="molecule type" value="Genomic_DNA"/>
</dbReference>
<name>A0ABQ5RA04_9ACTN</name>
<keyword evidence="1" id="KW-1133">Transmembrane helix</keyword>
<gene>
    <name evidence="2" type="ORF">Pa4123_80050</name>
</gene>
<protein>
    <submittedName>
        <fullName evidence="2">Uncharacterized protein</fullName>
    </submittedName>
</protein>
<keyword evidence="3" id="KW-1185">Reference proteome</keyword>
<proteinExistence type="predicted"/>
<feature type="transmembrane region" description="Helical" evidence="1">
    <location>
        <begin position="37"/>
        <end position="54"/>
    </location>
</feature>
<evidence type="ECO:0000256" key="1">
    <source>
        <dbReference type="SAM" id="Phobius"/>
    </source>
</evidence>
<evidence type="ECO:0000313" key="2">
    <source>
        <dbReference type="EMBL" id="GLI02727.1"/>
    </source>
</evidence>
<feature type="transmembrane region" description="Helical" evidence="1">
    <location>
        <begin position="61"/>
        <end position="82"/>
    </location>
</feature>
<reference evidence="2" key="1">
    <citation type="submission" date="2022-12" db="EMBL/GenBank/DDBJ databases">
        <title>New Phytohabitans aurantiacus sp. RD004123 nov., an actinomycete isolated from soil.</title>
        <authorList>
            <person name="Triningsih D.W."/>
            <person name="Harunari E."/>
            <person name="Igarashi Y."/>
        </authorList>
    </citation>
    <scope>NUCLEOTIDE SEQUENCE</scope>
    <source>
        <strain evidence="2">RD004123</strain>
    </source>
</reference>
<comment type="caution">
    <text evidence="2">The sequence shown here is derived from an EMBL/GenBank/DDBJ whole genome shotgun (WGS) entry which is preliminary data.</text>
</comment>
<feature type="transmembrane region" description="Helical" evidence="1">
    <location>
        <begin position="118"/>
        <end position="139"/>
    </location>
</feature>
<dbReference type="Proteomes" id="UP001144280">
    <property type="component" value="Unassembled WGS sequence"/>
</dbReference>
<organism evidence="2 3">
    <name type="scientific">Phytohabitans aurantiacus</name>
    <dbReference type="NCBI Taxonomy" id="3016789"/>
    <lineage>
        <taxon>Bacteria</taxon>
        <taxon>Bacillati</taxon>
        <taxon>Actinomycetota</taxon>
        <taxon>Actinomycetes</taxon>
        <taxon>Micromonosporales</taxon>
        <taxon>Micromonosporaceae</taxon>
    </lineage>
</organism>
<accession>A0ABQ5RA04</accession>
<sequence length="142" mass="14598">MGAGVAVIVGSFLPWASITVPIVGTVTASGTDGTDGWVTAAIGALLALHGAATLRKRLPITVDTLAVLAGLSVAGIAVWKIVDLRSSVEDMRRQMSANRDEFGFADALANAVHARVGVGLWLLVAAGLTAAAYVGYTIVKRR</sequence>